<sequence>MSERMRKWALLMLHVVLAGAVFGSEDISKAPLADVLILSNGMIRAEVMLPNSPDRYNRGTRFTNVATVLRVSVEEDEFLFAPVEHNPMTESGGLAAEFNKDDPTEFQNAIIGEGFLKIGVGVLRKDSEHYDFYRPYEVIERAKTEYRAEKDRVDFIQVSPEFRGYRYRLTASVELEENRIILRNKLENLGERALEVQHYVHNFFSLNGVPIGEAYRLDLGRSASGGEVLRGNARIEGEQIRFPEKVEESVVINVPSPIPLPTEGEILLALGDDLSVRVVTEGVPLVRTFIYAREEYVSPEQFVEFPVEPGEAIDWIRTYHFNRESVPE</sequence>
<reference evidence="1 2" key="1">
    <citation type="submission" date="2020-07" db="EMBL/GenBank/DDBJ databases">
        <authorList>
            <person name="Feng X."/>
        </authorList>
    </citation>
    <scope>NUCLEOTIDE SEQUENCE [LARGE SCALE GENOMIC DNA]</scope>
    <source>
        <strain evidence="1 2">JCM14086</strain>
    </source>
</reference>
<evidence type="ECO:0000313" key="1">
    <source>
        <dbReference type="EMBL" id="MBC2600194.1"/>
    </source>
</evidence>
<name>A0A7X1AUP0_9BACT</name>
<dbReference type="Proteomes" id="UP000525652">
    <property type="component" value="Unassembled WGS sequence"/>
</dbReference>
<dbReference type="EMBL" id="JACHVA010000005">
    <property type="protein sequence ID" value="MBC2600194.1"/>
    <property type="molecule type" value="Genomic_DNA"/>
</dbReference>
<organism evidence="1 2">
    <name type="scientific">Puniceicoccus vermicola</name>
    <dbReference type="NCBI Taxonomy" id="388746"/>
    <lineage>
        <taxon>Bacteria</taxon>
        <taxon>Pseudomonadati</taxon>
        <taxon>Verrucomicrobiota</taxon>
        <taxon>Opitutia</taxon>
        <taxon>Puniceicoccales</taxon>
        <taxon>Puniceicoccaceae</taxon>
        <taxon>Puniceicoccus</taxon>
    </lineage>
</organism>
<evidence type="ECO:0000313" key="2">
    <source>
        <dbReference type="Proteomes" id="UP000525652"/>
    </source>
</evidence>
<dbReference type="RefSeq" id="WP_185690952.1">
    <property type="nucleotide sequence ID" value="NZ_JACHVA010000005.1"/>
</dbReference>
<accession>A0A7X1AUP0</accession>
<dbReference type="AlphaFoldDB" id="A0A7X1AUP0"/>
<comment type="caution">
    <text evidence="1">The sequence shown here is derived from an EMBL/GenBank/DDBJ whole genome shotgun (WGS) entry which is preliminary data.</text>
</comment>
<gene>
    <name evidence="1" type="ORF">H5P30_00195</name>
</gene>
<protein>
    <submittedName>
        <fullName evidence="1">Uncharacterized protein</fullName>
    </submittedName>
</protein>
<keyword evidence="2" id="KW-1185">Reference proteome</keyword>
<proteinExistence type="predicted"/>